<evidence type="ECO:0000313" key="2">
    <source>
        <dbReference type="Proteomes" id="UP000821865"/>
    </source>
</evidence>
<dbReference type="Proteomes" id="UP000821865">
    <property type="component" value="Chromosome 4"/>
</dbReference>
<name>A0ACB8CZK2_DERSI</name>
<sequence>MVLWPVNLSRSRCIWEPGARSVATCLIHKNLDTELAQSHEQLARTTRLRLMAKLSVDSSPQSDSTQTSSTRSRSKTRPPVKAQVLKAGRMPALPLNEIKIIIRPKEPLNIAKIGIPTVTTAVSQAAQLSPAEIQQDTVCPNTQQNIVVVSTPSPQNADRYFRHDVNAYETAAEDTTKGVICGIPVSDTPQQMNANIVNTRYPLAPAAKRIGTTTTAVIAFSGPDVPYIVRYGATLIPCSLYRK</sequence>
<keyword evidence="2" id="KW-1185">Reference proteome</keyword>
<organism evidence="1 2">
    <name type="scientific">Dermacentor silvarum</name>
    <name type="common">Tick</name>
    <dbReference type="NCBI Taxonomy" id="543639"/>
    <lineage>
        <taxon>Eukaryota</taxon>
        <taxon>Metazoa</taxon>
        <taxon>Ecdysozoa</taxon>
        <taxon>Arthropoda</taxon>
        <taxon>Chelicerata</taxon>
        <taxon>Arachnida</taxon>
        <taxon>Acari</taxon>
        <taxon>Parasitiformes</taxon>
        <taxon>Ixodida</taxon>
        <taxon>Ixodoidea</taxon>
        <taxon>Ixodidae</taxon>
        <taxon>Rhipicephalinae</taxon>
        <taxon>Dermacentor</taxon>
    </lineage>
</organism>
<protein>
    <submittedName>
        <fullName evidence="1">Uncharacterized protein</fullName>
    </submittedName>
</protein>
<accession>A0ACB8CZK2</accession>
<evidence type="ECO:0000313" key="1">
    <source>
        <dbReference type="EMBL" id="KAH7954442.1"/>
    </source>
</evidence>
<comment type="caution">
    <text evidence="1">The sequence shown here is derived from an EMBL/GenBank/DDBJ whole genome shotgun (WGS) entry which is preliminary data.</text>
</comment>
<dbReference type="EMBL" id="CM023473">
    <property type="protein sequence ID" value="KAH7954442.1"/>
    <property type="molecule type" value="Genomic_DNA"/>
</dbReference>
<reference evidence="1" key="1">
    <citation type="submission" date="2020-05" db="EMBL/GenBank/DDBJ databases">
        <title>Large-scale comparative analyses of tick genomes elucidate their genetic diversity and vector capacities.</title>
        <authorList>
            <person name="Jia N."/>
            <person name="Wang J."/>
            <person name="Shi W."/>
            <person name="Du L."/>
            <person name="Sun Y."/>
            <person name="Zhan W."/>
            <person name="Jiang J."/>
            <person name="Wang Q."/>
            <person name="Zhang B."/>
            <person name="Ji P."/>
            <person name="Sakyi L.B."/>
            <person name="Cui X."/>
            <person name="Yuan T."/>
            <person name="Jiang B."/>
            <person name="Yang W."/>
            <person name="Lam T.T.-Y."/>
            <person name="Chang Q."/>
            <person name="Ding S."/>
            <person name="Wang X."/>
            <person name="Zhu J."/>
            <person name="Ruan X."/>
            <person name="Zhao L."/>
            <person name="Wei J."/>
            <person name="Que T."/>
            <person name="Du C."/>
            <person name="Cheng J."/>
            <person name="Dai P."/>
            <person name="Han X."/>
            <person name="Huang E."/>
            <person name="Gao Y."/>
            <person name="Liu J."/>
            <person name="Shao H."/>
            <person name="Ye R."/>
            <person name="Li L."/>
            <person name="Wei W."/>
            <person name="Wang X."/>
            <person name="Wang C."/>
            <person name="Yang T."/>
            <person name="Huo Q."/>
            <person name="Li W."/>
            <person name="Guo W."/>
            <person name="Chen H."/>
            <person name="Zhou L."/>
            <person name="Ni X."/>
            <person name="Tian J."/>
            <person name="Zhou Y."/>
            <person name="Sheng Y."/>
            <person name="Liu T."/>
            <person name="Pan Y."/>
            <person name="Xia L."/>
            <person name="Li J."/>
            <person name="Zhao F."/>
            <person name="Cao W."/>
        </authorList>
    </citation>
    <scope>NUCLEOTIDE SEQUENCE</scope>
    <source>
        <strain evidence="1">Dsil-2018</strain>
    </source>
</reference>
<proteinExistence type="predicted"/>
<gene>
    <name evidence="1" type="ORF">HPB49_018553</name>
</gene>